<evidence type="ECO:0000256" key="8">
    <source>
        <dbReference type="ARBA" id="ARBA00023136"/>
    </source>
</evidence>
<dbReference type="InterPro" id="IPR043461">
    <property type="entry name" value="LpxH-like"/>
</dbReference>
<keyword evidence="13" id="KW-1185">Reference proteome</keyword>
<dbReference type="Pfam" id="PF00149">
    <property type="entry name" value="Metallophos"/>
    <property type="match status" value="1"/>
</dbReference>
<evidence type="ECO:0000256" key="1">
    <source>
        <dbReference type="ARBA" id="ARBA00022475"/>
    </source>
</evidence>
<dbReference type="InterPro" id="IPR010138">
    <property type="entry name" value="UDP-diacylglucosamine_Hdrlase"/>
</dbReference>
<dbReference type="Gene3D" id="3.60.21.10">
    <property type="match status" value="1"/>
</dbReference>
<comment type="function">
    <text evidence="10">Hydrolyzes the pyrophosphate bond of UDP-2,3-diacylglucosamine to yield 2,3-diacylglucosamine 1-phosphate (lipid X) and UMP by catalyzing the attack of water at the alpha-P atom. Involved in the biosynthesis of lipid A, a phosphorylated glycolipid that anchors the lipopolysaccharide to the outer membrane of the cell.</text>
</comment>
<dbReference type="NCBIfam" id="TIGR01854">
    <property type="entry name" value="lipid_A_lpxH"/>
    <property type="match status" value="1"/>
</dbReference>
<feature type="binding site" evidence="10">
    <location>
        <begin position="79"/>
        <end position="80"/>
    </location>
    <ligand>
        <name>substrate</name>
    </ligand>
</feature>
<dbReference type="GO" id="GO:0030145">
    <property type="term" value="F:manganese ion binding"/>
    <property type="evidence" value="ECO:0007669"/>
    <property type="project" value="UniProtKB-UniRule"/>
</dbReference>
<comment type="subcellular location">
    <subcellularLocation>
        <location evidence="10">Cell inner membrane</location>
        <topology evidence="10">Peripheral membrane protein</topology>
        <orientation evidence="10">Cytoplasmic side</orientation>
    </subcellularLocation>
</comment>
<dbReference type="Proteomes" id="UP000235116">
    <property type="component" value="Chromosome"/>
</dbReference>
<feature type="binding site" evidence="10">
    <location>
        <position position="10"/>
    </location>
    <ligand>
        <name>Mn(2+)</name>
        <dbReference type="ChEBI" id="CHEBI:29035"/>
        <label>1</label>
    </ligand>
</feature>
<evidence type="ECO:0000313" key="12">
    <source>
        <dbReference type="EMBL" id="AUM11184.1"/>
    </source>
</evidence>
<feature type="binding site" evidence="10">
    <location>
        <position position="41"/>
    </location>
    <ligand>
        <name>Mn(2+)</name>
        <dbReference type="ChEBI" id="CHEBI:29035"/>
        <label>1</label>
    </ligand>
</feature>
<keyword evidence="1 10" id="KW-1003">Cell membrane</keyword>
<feature type="binding site" evidence="10">
    <location>
        <position position="195"/>
    </location>
    <ligand>
        <name>substrate</name>
    </ligand>
</feature>
<feature type="binding site" evidence="10">
    <location>
        <position position="41"/>
    </location>
    <ligand>
        <name>Mn(2+)</name>
        <dbReference type="ChEBI" id="CHEBI:29035"/>
        <label>2</label>
    </ligand>
</feature>
<keyword evidence="9 10" id="KW-0464">Manganese</keyword>
<dbReference type="RefSeq" id="WP_101892524.1">
    <property type="nucleotide sequence ID" value="NZ_CP022684.1"/>
</dbReference>
<feature type="binding site" evidence="10">
    <location>
        <position position="8"/>
    </location>
    <ligand>
        <name>Mn(2+)</name>
        <dbReference type="ChEBI" id="CHEBI:29035"/>
        <label>1</label>
    </ligand>
</feature>
<keyword evidence="6 10" id="KW-0378">Hydrolase</keyword>
<feature type="binding site" evidence="10">
    <location>
        <position position="114"/>
    </location>
    <ligand>
        <name>Mn(2+)</name>
        <dbReference type="ChEBI" id="CHEBI:29035"/>
        <label>2</label>
    </ligand>
</feature>
<reference evidence="13" key="1">
    <citation type="submission" date="2017-08" db="EMBL/GenBank/DDBJ databases">
        <title>Direct submision.</title>
        <authorList>
            <person name="Kim S.-J."/>
            <person name="Rhee S.-K."/>
        </authorList>
    </citation>
    <scope>NUCLEOTIDE SEQUENCE [LARGE SCALE GENOMIC DNA]</scope>
    <source>
        <strain evidence="13">GI5</strain>
    </source>
</reference>
<dbReference type="EC" id="3.6.1.54" evidence="10"/>
<evidence type="ECO:0000256" key="2">
    <source>
        <dbReference type="ARBA" id="ARBA00022516"/>
    </source>
</evidence>
<protein>
    <recommendedName>
        <fullName evidence="10">UDP-2,3-diacylglucosamine hydrolase</fullName>
        <ecNumber evidence="10">3.6.1.54</ecNumber>
    </recommendedName>
    <alternativeName>
        <fullName evidence="10">UDP-2,3-diacylglucosamine diphosphatase</fullName>
    </alternativeName>
</protein>
<keyword evidence="5 10" id="KW-0479">Metal-binding</keyword>
<dbReference type="GO" id="GO:0009245">
    <property type="term" value="P:lipid A biosynthetic process"/>
    <property type="evidence" value="ECO:0007669"/>
    <property type="project" value="UniProtKB-UniRule"/>
</dbReference>
<dbReference type="SUPFAM" id="SSF56300">
    <property type="entry name" value="Metallo-dependent phosphatases"/>
    <property type="match status" value="1"/>
</dbReference>
<keyword evidence="3 10" id="KW-0997">Cell inner membrane</keyword>
<feature type="binding site" evidence="10">
    <location>
        <position position="197"/>
    </location>
    <ligand>
        <name>Mn(2+)</name>
        <dbReference type="ChEBI" id="CHEBI:29035"/>
        <label>1</label>
    </ligand>
</feature>
<feature type="binding site" evidence="10">
    <location>
        <position position="195"/>
    </location>
    <ligand>
        <name>Mn(2+)</name>
        <dbReference type="ChEBI" id="CHEBI:29035"/>
        <label>2</label>
    </ligand>
</feature>
<dbReference type="GO" id="GO:0019897">
    <property type="term" value="C:extrinsic component of plasma membrane"/>
    <property type="evidence" value="ECO:0007669"/>
    <property type="project" value="UniProtKB-UniRule"/>
</dbReference>
<gene>
    <name evidence="10" type="primary">lpxH</name>
    <name evidence="12" type="ORF">Kalk_01510</name>
</gene>
<dbReference type="UniPathway" id="UPA00359">
    <property type="reaction ID" value="UER00480"/>
</dbReference>
<dbReference type="AlphaFoldDB" id="A0A2K9LK93"/>
<proteinExistence type="inferred from homology"/>
<evidence type="ECO:0000256" key="5">
    <source>
        <dbReference type="ARBA" id="ARBA00022723"/>
    </source>
</evidence>
<feature type="binding site" evidence="10">
    <location>
        <position position="122"/>
    </location>
    <ligand>
        <name>substrate</name>
    </ligand>
</feature>
<comment type="pathway">
    <text evidence="10">Glycolipid biosynthesis; lipid IV(A) biosynthesis; lipid IV(A) from (3R)-3-hydroxytetradecanoyl-[acyl-carrier-protein] and UDP-N-acetyl-alpha-D-glucosamine: step 4/6.</text>
</comment>
<dbReference type="InterPro" id="IPR004843">
    <property type="entry name" value="Calcineurin-like_PHP"/>
</dbReference>
<comment type="catalytic activity">
    <reaction evidence="10">
        <text>UDP-2-N,3-O-bis[(3R)-3-hydroxytetradecanoyl]-alpha-D-glucosamine + H2O = 2-N,3-O-bis[(3R)-3-hydroxytetradecanoyl]-alpha-D-glucosaminyl 1-phosphate + UMP + 2 H(+)</text>
        <dbReference type="Rhea" id="RHEA:25213"/>
        <dbReference type="ChEBI" id="CHEBI:15377"/>
        <dbReference type="ChEBI" id="CHEBI:15378"/>
        <dbReference type="ChEBI" id="CHEBI:57865"/>
        <dbReference type="ChEBI" id="CHEBI:57957"/>
        <dbReference type="ChEBI" id="CHEBI:78847"/>
        <dbReference type="EC" id="3.6.1.54"/>
    </reaction>
</comment>
<dbReference type="OrthoDB" id="9783283at2"/>
<organism evidence="12 13">
    <name type="scientific">Ketobacter alkanivorans</name>
    <dbReference type="NCBI Taxonomy" id="1917421"/>
    <lineage>
        <taxon>Bacteria</taxon>
        <taxon>Pseudomonadati</taxon>
        <taxon>Pseudomonadota</taxon>
        <taxon>Gammaproteobacteria</taxon>
        <taxon>Pseudomonadales</taxon>
        <taxon>Ketobacteraceae</taxon>
        <taxon>Ketobacter</taxon>
    </lineage>
</organism>
<accession>A0A2K9LK93</accession>
<dbReference type="PANTHER" id="PTHR34990:SF1">
    <property type="entry name" value="UDP-2,3-DIACYLGLUCOSAMINE HYDROLASE"/>
    <property type="match status" value="1"/>
</dbReference>
<feature type="binding site" evidence="10">
    <location>
        <position position="164"/>
    </location>
    <ligand>
        <name>substrate</name>
    </ligand>
</feature>
<evidence type="ECO:0000256" key="4">
    <source>
        <dbReference type="ARBA" id="ARBA00022556"/>
    </source>
</evidence>
<evidence type="ECO:0000256" key="3">
    <source>
        <dbReference type="ARBA" id="ARBA00022519"/>
    </source>
</evidence>
<keyword evidence="2 10" id="KW-0444">Lipid biosynthesis</keyword>
<name>A0A2K9LK93_9GAMM</name>
<evidence type="ECO:0000259" key="11">
    <source>
        <dbReference type="Pfam" id="PF00149"/>
    </source>
</evidence>
<evidence type="ECO:0000313" key="13">
    <source>
        <dbReference type="Proteomes" id="UP000235116"/>
    </source>
</evidence>
<dbReference type="GO" id="GO:0008758">
    <property type="term" value="F:UDP-2,3-diacylglucosamine hydrolase activity"/>
    <property type="evidence" value="ECO:0007669"/>
    <property type="project" value="UniProtKB-UniRule"/>
</dbReference>
<sequence>MQTLLVSDLHLEDNRPDITRAFFHLLDQFEGKVARLFILGDFFEIWLGDDVLTKTAQQVAQRLQSFSASGTEVFIMHGNRDFLIGSHYAASCGASLLADPATLNIAGRPCLLMHGDTLCIDDTEYMNFRKMVRNPAWQAAFLGKTVAERIAFGRQARSQSQQDTKNKSYEILDVNQDEVVRICSESNVPLLIHGHTHRPARHKVETDNGSCERIVLGDWHEKGWYILAGEHSLELIDFEFPQ</sequence>
<comment type="similarity">
    <text evidence="10">Belongs to the LpxH family.</text>
</comment>
<feature type="domain" description="Calcineurin-like phosphoesterase" evidence="11">
    <location>
        <begin position="1"/>
        <end position="199"/>
    </location>
</feature>
<keyword evidence="4 10" id="KW-0441">Lipid A biosynthesis</keyword>
<feature type="binding site" evidence="10">
    <location>
        <position position="79"/>
    </location>
    <ligand>
        <name>Mn(2+)</name>
        <dbReference type="ChEBI" id="CHEBI:29035"/>
        <label>2</label>
    </ligand>
</feature>
<dbReference type="KEGG" id="kak:Kalk_01510"/>
<keyword evidence="7 10" id="KW-0443">Lipid metabolism</keyword>
<dbReference type="HAMAP" id="MF_00575">
    <property type="entry name" value="LpxH"/>
    <property type="match status" value="1"/>
</dbReference>
<feature type="binding site" evidence="10">
    <location>
        <position position="167"/>
    </location>
    <ligand>
        <name>substrate</name>
    </ligand>
</feature>
<feature type="binding site" evidence="10">
    <location>
        <position position="160"/>
    </location>
    <ligand>
        <name>substrate</name>
    </ligand>
</feature>
<dbReference type="CDD" id="cd07398">
    <property type="entry name" value="MPP_YbbF-LpxH"/>
    <property type="match status" value="1"/>
</dbReference>
<keyword evidence="8 10" id="KW-0472">Membrane</keyword>
<evidence type="ECO:0000256" key="6">
    <source>
        <dbReference type="ARBA" id="ARBA00022801"/>
    </source>
</evidence>
<evidence type="ECO:0000256" key="9">
    <source>
        <dbReference type="ARBA" id="ARBA00023211"/>
    </source>
</evidence>
<comment type="cofactor">
    <cofactor evidence="10">
        <name>Mn(2+)</name>
        <dbReference type="ChEBI" id="CHEBI:29035"/>
    </cofactor>
    <text evidence="10">Binds 2 Mn(2+) ions per subunit in a binuclear metal center.</text>
</comment>
<dbReference type="NCBIfam" id="NF003743">
    <property type="entry name" value="PRK05340.1"/>
    <property type="match status" value="1"/>
</dbReference>
<dbReference type="GO" id="GO:0005737">
    <property type="term" value="C:cytoplasm"/>
    <property type="evidence" value="ECO:0007669"/>
    <property type="project" value="InterPro"/>
</dbReference>
<dbReference type="EMBL" id="CP022684">
    <property type="protein sequence ID" value="AUM11184.1"/>
    <property type="molecule type" value="Genomic_DNA"/>
</dbReference>
<dbReference type="PANTHER" id="PTHR34990">
    <property type="entry name" value="UDP-2,3-DIACYLGLUCOSAMINE HYDROLASE-RELATED"/>
    <property type="match status" value="1"/>
</dbReference>
<dbReference type="InterPro" id="IPR029052">
    <property type="entry name" value="Metallo-depent_PP-like"/>
</dbReference>
<evidence type="ECO:0000256" key="7">
    <source>
        <dbReference type="ARBA" id="ARBA00023098"/>
    </source>
</evidence>
<evidence type="ECO:0000256" key="10">
    <source>
        <dbReference type="HAMAP-Rule" id="MF_00575"/>
    </source>
</evidence>